<dbReference type="CDD" id="cd00400">
    <property type="entry name" value="Voltage_gated_ClC"/>
    <property type="match status" value="1"/>
</dbReference>
<evidence type="ECO:0000256" key="7">
    <source>
        <dbReference type="ARBA" id="ARBA00023173"/>
    </source>
</evidence>
<evidence type="ECO:0000256" key="3">
    <source>
        <dbReference type="ARBA" id="ARBA00022692"/>
    </source>
</evidence>
<dbReference type="GO" id="GO:0005254">
    <property type="term" value="F:chloride channel activity"/>
    <property type="evidence" value="ECO:0007669"/>
    <property type="project" value="UniProtKB-KW"/>
</dbReference>
<evidence type="ECO:0000256" key="10">
    <source>
        <dbReference type="SAM" id="Phobius"/>
    </source>
</evidence>
<dbReference type="SUPFAM" id="SSF81340">
    <property type="entry name" value="Clc chloride channel"/>
    <property type="match status" value="1"/>
</dbReference>
<dbReference type="InterPro" id="IPR001807">
    <property type="entry name" value="ClC"/>
</dbReference>
<dbReference type="InterPro" id="IPR014743">
    <property type="entry name" value="Cl-channel_core"/>
</dbReference>
<comment type="subcellular location">
    <subcellularLocation>
        <location evidence="1">Membrane</location>
        <topology evidence="1">Multi-pass membrane protein</topology>
    </subcellularLocation>
</comment>
<keyword evidence="8" id="KW-0868">Chloride</keyword>
<keyword evidence="12" id="KW-1185">Reference proteome</keyword>
<keyword evidence="9" id="KW-0407">Ion channel</keyword>
<evidence type="ECO:0000256" key="8">
    <source>
        <dbReference type="ARBA" id="ARBA00023214"/>
    </source>
</evidence>
<dbReference type="AlphaFoldDB" id="A0A1H4J137"/>
<dbReference type="Pfam" id="PF00654">
    <property type="entry name" value="Voltage_CLC"/>
    <property type="match status" value="1"/>
</dbReference>
<feature type="transmembrane region" description="Helical" evidence="10">
    <location>
        <begin position="71"/>
        <end position="97"/>
    </location>
</feature>
<keyword evidence="4 10" id="KW-1133">Transmembrane helix</keyword>
<feature type="transmembrane region" description="Helical" evidence="10">
    <location>
        <begin position="320"/>
        <end position="342"/>
    </location>
</feature>
<evidence type="ECO:0000256" key="4">
    <source>
        <dbReference type="ARBA" id="ARBA00022989"/>
    </source>
</evidence>
<organism evidence="11 12">
    <name type="scientific">Nitratireductor aquibiodomus</name>
    <dbReference type="NCBI Taxonomy" id="204799"/>
    <lineage>
        <taxon>Bacteria</taxon>
        <taxon>Pseudomonadati</taxon>
        <taxon>Pseudomonadota</taxon>
        <taxon>Alphaproteobacteria</taxon>
        <taxon>Hyphomicrobiales</taxon>
        <taxon>Phyllobacteriaceae</taxon>
        <taxon>Nitratireductor</taxon>
    </lineage>
</organism>
<keyword evidence="6 10" id="KW-0472">Membrane</keyword>
<dbReference type="InterPro" id="IPR050368">
    <property type="entry name" value="ClC-type_chloride_channel"/>
</dbReference>
<evidence type="ECO:0000313" key="11">
    <source>
        <dbReference type="EMBL" id="SEB39953.1"/>
    </source>
</evidence>
<accession>A0A1H4J137</accession>
<dbReference type="PANTHER" id="PTHR43427">
    <property type="entry name" value="CHLORIDE CHANNEL PROTEIN CLC-E"/>
    <property type="match status" value="1"/>
</dbReference>
<dbReference type="RefSeq" id="WP_007007736.1">
    <property type="nucleotide sequence ID" value="NZ_FNSL01000001.1"/>
</dbReference>
<sequence>MSLFKLIQRLPQILRTWIEPNVSAFLEARLPLVWLLSLFLGLAVAIAAIAFRELIGFFQLFWLGTRSERVFTAALALPWYWIMAGPVVGGLLVGILLTRLEARRTGAVADVIEARALSGRKLRFREGLLSAFVTALSLGSGASAGREGPVVHLGAVLATAIAWRAHLPEWCRRTLLGAGVASAISASFNAPIAGVLFAHEVILGHYAMRSFVPIVIASAAGAVASRLWFGSAAAFLVPTHQITSFWEFPAFALLGVTAAVVAILFQFSLFVSDYAARGIRIPLWTRPVVGGLIVGGIAVVFPHVLGVGYEITDMALWNRLPLMTMLALIVVKTAATSITLAMRFGGGIFSPALFLGALTGGAFGIIAASAFPTMASSEGLYAILGMGAVAGAVLGAPISTTVIVFELTGGYELSIALLLTVAVAHGITQTIHGHSWFQWQLEMRGLFLVEGPHRALGQTIRVMDFMEPLDEEDEPVTYDPETGAPSLRPTDTLEASLRAFDKGGHDRLPVVDLKDSSKVIAFASHVRALRFFNRALVDMSEEEHR</sequence>
<name>A0A1H4J137_9HYPH</name>
<keyword evidence="2" id="KW-0813">Transport</keyword>
<feature type="transmembrane region" description="Helical" evidence="10">
    <location>
        <begin position="248"/>
        <end position="268"/>
    </location>
</feature>
<feature type="transmembrane region" description="Helical" evidence="10">
    <location>
        <begin position="411"/>
        <end position="428"/>
    </location>
</feature>
<evidence type="ECO:0000256" key="6">
    <source>
        <dbReference type="ARBA" id="ARBA00023136"/>
    </source>
</evidence>
<dbReference type="Gene3D" id="1.10.3080.10">
    <property type="entry name" value="Clc chloride channel"/>
    <property type="match status" value="1"/>
</dbReference>
<evidence type="ECO:0000313" key="12">
    <source>
        <dbReference type="Proteomes" id="UP000199064"/>
    </source>
</evidence>
<feature type="transmembrane region" description="Helical" evidence="10">
    <location>
        <begin position="348"/>
        <end position="368"/>
    </location>
</feature>
<reference evidence="12" key="1">
    <citation type="submission" date="2016-10" db="EMBL/GenBank/DDBJ databases">
        <authorList>
            <person name="Varghese N."/>
            <person name="Submissions S."/>
        </authorList>
    </citation>
    <scope>NUCLEOTIDE SEQUENCE [LARGE SCALE GENOMIC DNA]</scope>
    <source>
        <strain evidence="12">ES.061</strain>
    </source>
</reference>
<dbReference type="PRINTS" id="PR00762">
    <property type="entry name" value="CLCHANNEL"/>
</dbReference>
<dbReference type="GO" id="GO:0034707">
    <property type="term" value="C:chloride channel complex"/>
    <property type="evidence" value="ECO:0007669"/>
    <property type="project" value="UniProtKB-KW"/>
</dbReference>
<dbReference type="PANTHER" id="PTHR43427:SF6">
    <property type="entry name" value="CHLORIDE CHANNEL PROTEIN CLC-E"/>
    <property type="match status" value="1"/>
</dbReference>
<keyword evidence="7" id="KW-0869">Chloride channel</keyword>
<evidence type="ECO:0000256" key="9">
    <source>
        <dbReference type="ARBA" id="ARBA00023303"/>
    </source>
</evidence>
<proteinExistence type="predicted"/>
<dbReference type="Proteomes" id="UP000199064">
    <property type="component" value="Unassembled WGS sequence"/>
</dbReference>
<evidence type="ECO:0000256" key="1">
    <source>
        <dbReference type="ARBA" id="ARBA00004141"/>
    </source>
</evidence>
<feature type="transmembrane region" description="Helical" evidence="10">
    <location>
        <begin position="174"/>
        <end position="199"/>
    </location>
</feature>
<protein>
    <submittedName>
        <fullName evidence="11">Chloride channel protein, CIC family</fullName>
    </submittedName>
</protein>
<dbReference type="EMBL" id="FNSL01000001">
    <property type="protein sequence ID" value="SEB39953.1"/>
    <property type="molecule type" value="Genomic_DNA"/>
</dbReference>
<keyword evidence="5" id="KW-0406">Ion transport</keyword>
<evidence type="ECO:0000256" key="2">
    <source>
        <dbReference type="ARBA" id="ARBA00022448"/>
    </source>
</evidence>
<feature type="transmembrane region" description="Helical" evidence="10">
    <location>
        <begin position="288"/>
        <end position="308"/>
    </location>
</feature>
<feature type="transmembrane region" description="Helical" evidence="10">
    <location>
        <begin position="380"/>
        <end position="405"/>
    </location>
</feature>
<gene>
    <name evidence="11" type="ORF">SAMN05216452_0871</name>
</gene>
<feature type="transmembrane region" description="Helical" evidence="10">
    <location>
        <begin position="211"/>
        <end position="236"/>
    </location>
</feature>
<keyword evidence="3 10" id="KW-0812">Transmembrane</keyword>
<feature type="transmembrane region" description="Helical" evidence="10">
    <location>
        <begin position="32"/>
        <end position="51"/>
    </location>
</feature>
<evidence type="ECO:0000256" key="5">
    <source>
        <dbReference type="ARBA" id="ARBA00023065"/>
    </source>
</evidence>